<gene>
    <name evidence="5" type="primary">pleD</name>
    <name evidence="5" type="ORF">GCM10011390_15050</name>
</gene>
<reference evidence="5" key="2">
    <citation type="submission" date="2020-09" db="EMBL/GenBank/DDBJ databases">
        <authorList>
            <person name="Sun Q."/>
            <person name="Zhou Y."/>
        </authorList>
    </citation>
    <scope>NUCLEOTIDE SEQUENCE</scope>
    <source>
        <strain evidence="5">CGMCC 1.15367</strain>
    </source>
</reference>
<proteinExistence type="predicted"/>
<reference evidence="5" key="1">
    <citation type="journal article" date="2014" name="Int. J. Syst. Evol. Microbiol.">
        <title>Complete genome sequence of Corynebacterium casei LMG S-19264T (=DSM 44701T), isolated from a smear-ripened cheese.</title>
        <authorList>
            <consortium name="US DOE Joint Genome Institute (JGI-PGF)"/>
            <person name="Walter F."/>
            <person name="Albersmeier A."/>
            <person name="Kalinowski J."/>
            <person name="Ruckert C."/>
        </authorList>
    </citation>
    <scope>NUCLEOTIDE SEQUENCE</scope>
    <source>
        <strain evidence="5">CGMCC 1.15367</strain>
    </source>
</reference>
<keyword evidence="2" id="KW-0812">Transmembrane</keyword>
<evidence type="ECO:0000313" key="5">
    <source>
        <dbReference type="EMBL" id="GGD97265.1"/>
    </source>
</evidence>
<dbReference type="NCBIfam" id="TIGR00254">
    <property type="entry name" value="GGDEF"/>
    <property type="match status" value="1"/>
</dbReference>
<evidence type="ECO:0000259" key="3">
    <source>
        <dbReference type="PROSITE" id="PS50885"/>
    </source>
</evidence>
<evidence type="ECO:0000313" key="6">
    <source>
        <dbReference type="Proteomes" id="UP000644699"/>
    </source>
</evidence>
<dbReference type="PANTHER" id="PTHR45138">
    <property type="entry name" value="REGULATORY COMPONENTS OF SENSORY TRANSDUCTION SYSTEM"/>
    <property type="match status" value="1"/>
</dbReference>
<dbReference type="InterPro" id="IPR029787">
    <property type="entry name" value="Nucleotide_cyclase"/>
</dbReference>
<dbReference type="Gene3D" id="3.30.70.270">
    <property type="match status" value="1"/>
</dbReference>
<dbReference type="InterPro" id="IPR050469">
    <property type="entry name" value="Diguanylate_Cyclase"/>
</dbReference>
<dbReference type="EMBL" id="BMIQ01000002">
    <property type="protein sequence ID" value="GGD97265.1"/>
    <property type="molecule type" value="Genomic_DNA"/>
</dbReference>
<organism evidence="5 6">
    <name type="scientific">Aureimonas endophytica</name>
    <dbReference type="NCBI Taxonomy" id="2027858"/>
    <lineage>
        <taxon>Bacteria</taxon>
        <taxon>Pseudomonadati</taxon>
        <taxon>Pseudomonadota</taxon>
        <taxon>Alphaproteobacteria</taxon>
        <taxon>Hyphomicrobiales</taxon>
        <taxon>Aurantimonadaceae</taxon>
        <taxon>Aureimonas</taxon>
    </lineage>
</organism>
<dbReference type="CDD" id="cd01949">
    <property type="entry name" value="GGDEF"/>
    <property type="match status" value="1"/>
</dbReference>
<keyword evidence="6" id="KW-1185">Reference proteome</keyword>
<feature type="domain" description="GGDEF" evidence="4">
    <location>
        <begin position="441"/>
        <end position="576"/>
    </location>
</feature>
<dbReference type="GO" id="GO:1902201">
    <property type="term" value="P:negative regulation of bacterial-type flagellum-dependent cell motility"/>
    <property type="evidence" value="ECO:0007669"/>
    <property type="project" value="TreeGrafter"/>
</dbReference>
<dbReference type="FunFam" id="3.30.70.270:FF:000001">
    <property type="entry name" value="Diguanylate cyclase domain protein"/>
    <property type="match status" value="1"/>
</dbReference>
<accession>A0A916ZGP9</accession>
<keyword evidence="2" id="KW-1133">Transmembrane helix</keyword>
<evidence type="ECO:0000256" key="2">
    <source>
        <dbReference type="SAM" id="Phobius"/>
    </source>
</evidence>
<dbReference type="EC" id="2.7.7.65" evidence="1"/>
<dbReference type="Pfam" id="PF00990">
    <property type="entry name" value="GGDEF"/>
    <property type="match status" value="1"/>
</dbReference>
<dbReference type="InterPro" id="IPR003660">
    <property type="entry name" value="HAMP_dom"/>
</dbReference>
<dbReference type="GO" id="GO:0007165">
    <property type="term" value="P:signal transduction"/>
    <property type="evidence" value="ECO:0007669"/>
    <property type="project" value="InterPro"/>
</dbReference>
<dbReference type="PROSITE" id="PS50885">
    <property type="entry name" value="HAMP"/>
    <property type="match status" value="1"/>
</dbReference>
<dbReference type="InterPro" id="IPR000160">
    <property type="entry name" value="GGDEF_dom"/>
</dbReference>
<sequence>MPRDGDLRAGLGGRLALASAAIAVGLLLLTAGALAPVWQAFSDAGRDFEDLGHFRHVLEAVNRISVERGPANRAMSLGPGHPEATMRLAEARTATDRALDDLAEAEDRIHGARGDDATTRRLIELARMVLANGRREVDRVAAAPDGWRTSADLRFAIGGMFAAYDAFRQVVQWEIGALGRRNPDLVGHAMVTDAASEMREYGGRLGSLVVPSLARREPLAAAQLTAIAETRGRLRELWGLLRQQAALGPGSALAPLAEAIERDALEKGLPLIARLVAEGTGRADYSLDIDGLTATYVPTLKPIEDLRQAYLDLMVGEAAAKRHAALRYLVLVGLGAGGVLALLAALLVWLRLGVLQPLLAAHAAVIALAAGDAPEVGPMAARRGELRHLFASLGVLRQRLAEREAAMAELRRQAETDALTGVANRRSLDRRGLAVEAGAPVGACLVIADVDHFKVVNDTYGHQAGDDALRLVAGLLRQAARPGDMVARFGGEEFAILLPGAEPAFAMRVAERLRRALAAQPFRIADGAVDVPLRASFGVAAGRLGAPDWYELIAAADRALYRAKRDGRDCTRFAGPIIEAPASEGAAKPLGEGVAAAA</sequence>
<comment type="caution">
    <text evidence="5">The sequence shown here is derived from an EMBL/GenBank/DDBJ whole genome shotgun (WGS) entry which is preliminary data.</text>
</comment>
<feature type="transmembrane region" description="Helical" evidence="2">
    <location>
        <begin position="15"/>
        <end position="38"/>
    </location>
</feature>
<evidence type="ECO:0000259" key="4">
    <source>
        <dbReference type="PROSITE" id="PS50887"/>
    </source>
</evidence>
<dbReference type="InterPro" id="IPR043128">
    <property type="entry name" value="Rev_trsase/Diguanyl_cyclase"/>
</dbReference>
<keyword evidence="2" id="KW-0472">Membrane</keyword>
<dbReference type="PROSITE" id="PS50887">
    <property type="entry name" value="GGDEF"/>
    <property type="match status" value="1"/>
</dbReference>
<dbReference type="GO" id="GO:0052621">
    <property type="term" value="F:diguanylate cyclase activity"/>
    <property type="evidence" value="ECO:0007669"/>
    <property type="project" value="UniProtKB-EC"/>
</dbReference>
<evidence type="ECO:0000256" key="1">
    <source>
        <dbReference type="ARBA" id="ARBA00012528"/>
    </source>
</evidence>
<dbReference type="GO" id="GO:0005886">
    <property type="term" value="C:plasma membrane"/>
    <property type="evidence" value="ECO:0007669"/>
    <property type="project" value="TreeGrafter"/>
</dbReference>
<name>A0A916ZGP9_9HYPH</name>
<dbReference type="GO" id="GO:0043709">
    <property type="term" value="P:cell adhesion involved in single-species biofilm formation"/>
    <property type="evidence" value="ECO:0007669"/>
    <property type="project" value="TreeGrafter"/>
</dbReference>
<protein>
    <recommendedName>
        <fullName evidence="1">diguanylate cyclase</fullName>
        <ecNumber evidence="1">2.7.7.65</ecNumber>
    </recommendedName>
</protein>
<feature type="transmembrane region" description="Helical" evidence="2">
    <location>
        <begin position="328"/>
        <end position="349"/>
    </location>
</feature>
<dbReference type="SMART" id="SM00267">
    <property type="entry name" value="GGDEF"/>
    <property type="match status" value="1"/>
</dbReference>
<dbReference type="SUPFAM" id="SSF55073">
    <property type="entry name" value="Nucleotide cyclase"/>
    <property type="match status" value="1"/>
</dbReference>
<feature type="domain" description="HAMP" evidence="3">
    <location>
        <begin position="352"/>
        <end position="405"/>
    </location>
</feature>
<dbReference type="AlphaFoldDB" id="A0A916ZGP9"/>
<dbReference type="Proteomes" id="UP000644699">
    <property type="component" value="Unassembled WGS sequence"/>
</dbReference>
<dbReference type="PANTHER" id="PTHR45138:SF24">
    <property type="entry name" value="DIGUANYLATE CYCLASE DGCC-RELATED"/>
    <property type="match status" value="1"/>
</dbReference>